<sequence>MMMYSPHLCDGGRSEEWNLLLRERERESRQRRVCVRVCVFFILFFCILNQTQGENRLLLSHFNPPKNFPFFSF</sequence>
<gene>
    <name evidence="2" type="ORF">RJT34_17206</name>
</gene>
<comment type="caution">
    <text evidence="2">The sequence shown here is derived from an EMBL/GenBank/DDBJ whole genome shotgun (WGS) entry which is preliminary data.</text>
</comment>
<evidence type="ECO:0000313" key="2">
    <source>
        <dbReference type="EMBL" id="KAK7294318.1"/>
    </source>
</evidence>
<keyword evidence="1" id="KW-1133">Transmembrane helix</keyword>
<dbReference type="EMBL" id="JAYKXN010000004">
    <property type="protein sequence ID" value="KAK7294318.1"/>
    <property type="molecule type" value="Genomic_DNA"/>
</dbReference>
<name>A0AAN9PD08_CLITE</name>
<keyword evidence="3" id="KW-1185">Reference proteome</keyword>
<keyword evidence="1" id="KW-0472">Membrane</keyword>
<dbReference type="Proteomes" id="UP001359559">
    <property type="component" value="Unassembled WGS sequence"/>
</dbReference>
<protein>
    <submittedName>
        <fullName evidence="2">Uncharacterized protein</fullName>
    </submittedName>
</protein>
<feature type="transmembrane region" description="Helical" evidence="1">
    <location>
        <begin position="33"/>
        <end position="51"/>
    </location>
</feature>
<reference evidence="2 3" key="1">
    <citation type="submission" date="2024-01" db="EMBL/GenBank/DDBJ databases">
        <title>The genomes of 5 underutilized Papilionoideae crops provide insights into root nodulation and disease resistance.</title>
        <authorList>
            <person name="Yuan L."/>
        </authorList>
    </citation>
    <scope>NUCLEOTIDE SEQUENCE [LARGE SCALE GENOMIC DNA]</scope>
    <source>
        <strain evidence="2">LY-2023</strain>
        <tissue evidence="2">Leaf</tissue>
    </source>
</reference>
<accession>A0AAN9PD08</accession>
<dbReference type="AlphaFoldDB" id="A0AAN9PD08"/>
<evidence type="ECO:0000256" key="1">
    <source>
        <dbReference type="SAM" id="Phobius"/>
    </source>
</evidence>
<proteinExistence type="predicted"/>
<keyword evidence="1" id="KW-0812">Transmembrane</keyword>
<evidence type="ECO:0000313" key="3">
    <source>
        <dbReference type="Proteomes" id="UP001359559"/>
    </source>
</evidence>
<organism evidence="2 3">
    <name type="scientific">Clitoria ternatea</name>
    <name type="common">Butterfly pea</name>
    <dbReference type="NCBI Taxonomy" id="43366"/>
    <lineage>
        <taxon>Eukaryota</taxon>
        <taxon>Viridiplantae</taxon>
        <taxon>Streptophyta</taxon>
        <taxon>Embryophyta</taxon>
        <taxon>Tracheophyta</taxon>
        <taxon>Spermatophyta</taxon>
        <taxon>Magnoliopsida</taxon>
        <taxon>eudicotyledons</taxon>
        <taxon>Gunneridae</taxon>
        <taxon>Pentapetalae</taxon>
        <taxon>rosids</taxon>
        <taxon>fabids</taxon>
        <taxon>Fabales</taxon>
        <taxon>Fabaceae</taxon>
        <taxon>Papilionoideae</taxon>
        <taxon>50 kb inversion clade</taxon>
        <taxon>NPAAA clade</taxon>
        <taxon>indigoferoid/millettioid clade</taxon>
        <taxon>Phaseoleae</taxon>
        <taxon>Clitoria</taxon>
    </lineage>
</organism>